<name>A0A1F6BEY6_9BACT</name>
<dbReference type="AlphaFoldDB" id="A0A1F6BEY6"/>
<dbReference type="Proteomes" id="UP000176186">
    <property type="component" value="Unassembled WGS sequence"/>
</dbReference>
<evidence type="ECO:0000313" key="1">
    <source>
        <dbReference type="EMBL" id="OGG35501.1"/>
    </source>
</evidence>
<reference evidence="1 2" key="1">
    <citation type="journal article" date="2016" name="Nat. Commun.">
        <title>Thousands of microbial genomes shed light on interconnected biogeochemical processes in an aquifer system.</title>
        <authorList>
            <person name="Anantharaman K."/>
            <person name="Brown C.T."/>
            <person name="Hug L.A."/>
            <person name="Sharon I."/>
            <person name="Castelle C.J."/>
            <person name="Probst A.J."/>
            <person name="Thomas B.C."/>
            <person name="Singh A."/>
            <person name="Wilkins M.J."/>
            <person name="Karaoz U."/>
            <person name="Brodie E.L."/>
            <person name="Williams K.H."/>
            <person name="Hubbard S.S."/>
            <person name="Banfield J.F."/>
        </authorList>
    </citation>
    <scope>NUCLEOTIDE SEQUENCE [LARGE SCALE GENOMIC DNA]</scope>
</reference>
<accession>A0A1F6BEY6</accession>
<dbReference type="EMBL" id="MFKE01000014">
    <property type="protein sequence ID" value="OGG35501.1"/>
    <property type="molecule type" value="Genomic_DNA"/>
</dbReference>
<proteinExistence type="predicted"/>
<organism evidence="1 2">
    <name type="scientific">Candidatus Gottesmanbacteria bacterium RIFOXYB1_FULL_47_11</name>
    <dbReference type="NCBI Taxonomy" id="1798401"/>
    <lineage>
        <taxon>Bacteria</taxon>
        <taxon>Candidatus Gottesmaniibacteriota</taxon>
    </lineage>
</organism>
<comment type="caution">
    <text evidence="1">The sequence shown here is derived from an EMBL/GenBank/DDBJ whole genome shotgun (WGS) entry which is preliminary data.</text>
</comment>
<sequence length="179" mass="20449">MTCQKNGGFFMAPQEKLPVSMYRIQNIHNELGKALTLLTNGIPESEIPNFYLQYIPQVTARGPQTTEQPLLHTMGIIKEGVVRIPVLTVFPNKGDATGPTAENLRIHFRNFDGDMEYIPRFTLGFESKAPDQKNKFIPLADFRWFSTYWNNPRACVLLSKTTATPTILPFEWQNIEAMR</sequence>
<gene>
    <name evidence="1" type="ORF">A2363_05245</name>
</gene>
<evidence type="ECO:0000313" key="2">
    <source>
        <dbReference type="Proteomes" id="UP000176186"/>
    </source>
</evidence>
<protein>
    <submittedName>
        <fullName evidence="1">Uncharacterized protein</fullName>
    </submittedName>
</protein>